<organism evidence="2 3">
    <name type="scientific">Colocasia esculenta</name>
    <name type="common">Wild taro</name>
    <name type="synonym">Arum esculentum</name>
    <dbReference type="NCBI Taxonomy" id="4460"/>
    <lineage>
        <taxon>Eukaryota</taxon>
        <taxon>Viridiplantae</taxon>
        <taxon>Streptophyta</taxon>
        <taxon>Embryophyta</taxon>
        <taxon>Tracheophyta</taxon>
        <taxon>Spermatophyta</taxon>
        <taxon>Magnoliopsida</taxon>
        <taxon>Liliopsida</taxon>
        <taxon>Araceae</taxon>
        <taxon>Aroideae</taxon>
        <taxon>Colocasieae</taxon>
        <taxon>Colocasia</taxon>
    </lineage>
</organism>
<protein>
    <submittedName>
        <fullName evidence="2">Uncharacterized protein</fullName>
    </submittedName>
</protein>
<evidence type="ECO:0000256" key="1">
    <source>
        <dbReference type="SAM" id="MobiDB-lite"/>
    </source>
</evidence>
<reference evidence="2" key="1">
    <citation type="submission" date="2017-07" db="EMBL/GenBank/DDBJ databases">
        <title>Taro Niue Genome Assembly and Annotation.</title>
        <authorList>
            <person name="Atibalentja N."/>
            <person name="Keating K."/>
            <person name="Fields C.J."/>
        </authorList>
    </citation>
    <scope>NUCLEOTIDE SEQUENCE</scope>
    <source>
        <strain evidence="2">Niue_2</strain>
        <tissue evidence="2">Leaf</tissue>
    </source>
</reference>
<name>A0A843X8G8_COLES</name>
<feature type="region of interest" description="Disordered" evidence="1">
    <location>
        <begin position="48"/>
        <end position="69"/>
    </location>
</feature>
<proteinExistence type="predicted"/>
<evidence type="ECO:0000313" key="3">
    <source>
        <dbReference type="Proteomes" id="UP000652761"/>
    </source>
</evidence>
<keyword evidence="3" id="KW-1185">Reference proteome</keyword>
<evidence type="ECO:0000313" key="2">
    <source>
        <dbReference type="EMBL" id="MQM15611.1"/>
    </source>
</evidence>
<comment type="caution">
    <text evidence="2">The sequence shown here is derived from an EMBL/GenBank/DDBJ whole genome shotgun (WGS) entry which is preliminary data.</text>
</comment>
<accession>A0A843X8G8</accession>
<sequence length="69" mass="7770">MGTPCRTPLLLPHFACVSPLRPLSVFLPPWGECEGLWMFVARGRSPRGGWSEEEMAMHTRRPQQVGSSF</sequence>
<gene>
    <name evidence="2" type="ORF">Taro_048559</name>
</gene>
<dbReference type="EMBL" id="NMUH01006603">
    <property type="protein sequence ID" value="MQM15611.1"/>
    <property type="molecule type" value="Genomic_DNA"/>
</dbReference>
<dbReference type="Proteomes" id="UP000652761">
    <property type="component" value="Unassembled WGS sequence"/>
</dbReference>
<dbReference type="AlphaFoldDB" id="A0A843X8G8"/>